<reference evidence="5" key="2">
    <citation type="submission" date="2004-02" db="EMBL/GenBank/DDBJ databases">
        <authorList>
            <consortium name="Genoscope"/>
            <consortium name="Whitehead Institute Centre for Genome Research"/>
        </authorList>
    </citation>
    <scope>NUCLEOTIDE SEQUENCE</scope>
</reference>
<feature type="coiled-coil region" evidence="3">
    <location>
        <begin position="322"/>
        <end position="492"/>
    </location>
</feature>
<dbReference type="OrthoDB" id="10028421at2759"/>
<reference evidence="5" key="1">
    <citation type="journal article" date="2004" name="Nature">
        <title>Genome duplication in the teleost fish Tetraodon nigroviridis reveals the early vertebrate proto-karyotype.</title>
        <authorList>
            <person name="Jaillon O."/>
            <person name="Aury J.-M."/>
            <person name="Brunet F."/>
            <person name="Petit J.-L."/>
            <person name="Stange-Thomann N."/>
            <person name="Mauceli E."/>
            <person name="Bouneau L."/>
            <person name="Fischer C."/>
            <person name="Ozouf-Costaz C."/>
            <person name="Bernot A."/>
            <person name="Nicaud S."/>
            <person name="Jaffe D."/>
            <person name="Fisher S."/>
            <person name="Lutfalla G."/>
            <person name="Dossat C."/>
            <person name="Segurens B."/>
            <person name="Dasilva C."/>
            <person name="Salanoubat M."/>
            <person name="Levy M."/>
            <person name="Boudet N."/>
            <person name="Castellano S."/>
            <person name="Anthouard V."/>
            <person name="Jubin C."/>
            <person name="Castelli V."/>
            <person name="Katinka M."/>
            <person name="Vacherie B."/>
            <person name="Biemont C."/>
            <person name="Skalli Z."/>
            <person name="Cattolico L."/>
            <person name="Poulain J."/>
            <person name="De Berardinis V."/>
            <person name="Cruaud C."/>
            <person name="Duprat S."/>
            <person name="Brottier P."/>
            <person name="Coutanceau J.-P."/>
            <person name="Gouzy J."/>
            <person name="Parra G."/>
            <person name="Lardier G."/>
            <person name="Chapple C."/>
            <person name="McKernan K.J."/>
            <person name="McEwan P."/>
            <person name="Bosak S."/>
            <person name="Kellis M."/>
            <person name="Volff J.-N."/>
            <person name="Guigo R."/>
            <person name="Zody M.C."/>
            <person name="Mesirov J."/>
            <person name="Lindblad-Toh K."/>
            <person name="Birren B."/>
            <person name="Nusbaum C."/>
            <person name="Kahn D."/>
            <person name="Robinson-Rechavi M."/>
            <person name="Laudet V."/>
            <person name="Schachter V."/>
            <person name="Quetier F."/>
            <person name="Saurin W."/>
            <person name="Scarpelli C."/>
            <person name="Wincker P."/>
            <person name="Lander E.S."/>
            <person name="Weissenbach J."/>
            <person name="Roest Crollius H."/>
        </authorList>
    </citation>
    <scope>NUCLEOTIDE SEQUENCE [LARGE SCALE GENOMIC DNA]</scope>
</reference>
<dbReference type="PANTHER" id="PTHR19212:SF5">
    <property type="entry name" value="LEUCINE-RICH REPEAT FLIGHTLESS-INTERACTING PROTEIN 1"/>
    <property type="match status" value="1"/>
</dbReference>
<feature type="region of interest" description="Disordered" evidence="4">
    <location>
        <begin position="598"/>
        <end position="625"/>
    </location>
</feature>
<gene>
    <name evidence="5" type="ORF">GSTENG00033129001</name>
</gene>
<dbReference type="EMBL" id="CAAE01015032">
    <property type="protein sequence ID" value="CAG11226.1"/>
    <property type="molecule type" value="Genomic_DNA"/>
</dbReference>
<comment type="caution">
    <text evidence="5">The sequence shown here is derived from an EMBL/GenBank/DDBJ whole genome shotgun (WGS) entry which is preliminary data.</text>
</comment>
<comment type="similarity">
    <text evidence="1">Belongs to the LRRFIP family.</text>
</comment>
<feature type="compositionally biased region" description="Basic and acidic residues" evidence="4">
    <location>
        <begin position="704"/>
        <end position="716"/>
    </location>
</feature>
<feature type="compositionally biased region" description="Low complexity" evidence="4">
    <location>
        <begin position="522"/>
        <end position="533"/>
    </location>
</feature>
<dbReference type="Gene3D" id="1.20.5.4090">
    <property type="match status" value="1"/>
</dbReference>
<dbReference type="GO" id="GO:0000978">
    <property type="term" value="F:RNA polymerase II cis-regulatory region sequence-specific DNA binding"/>
    <property type="evidence" value="ECO:0007669"/>
    <property type="project" value="TreeGrafter"/>
</dbReference>
<proteinExistence type="inferred from homology"/>
<dbReference type="AlphaFoldDB" id="Q4RK56"/>
<dbReference type="InterPro" id="IPR019139">
    <property type="entry name" value="LRRFIP1/2"/>
</dbReference>
<dbReference type="GO" id="GO:0000981">
    <property type="term" value="F:DNA-binding transcription factor activity, RNA polymerase II-specific"/>
    <property type="evidence" value="ECO:0007669"/>
    <property type="project" value="TreeGrafter"/>
</dbReference>
<feature type="compositionally biased region" description="Polar residues" evidence="4">
    <location>
        <begin position="602"/>
        <end position="611"/>
    </location>
</feature>
<sequence>QAEARLAAKRAARAEAREIRMRELERQQKELCEEGRTAGRRLAGRGLRAAITGRPGTPPIKKGSSIFQVQKKYYGLDTRLDERGDSKWGDIEQWMEDSERYSRSSRLQTVRTLPSPPCAALSPSCRMMMRGCRWGAEEASGSVLQPSMSGGGFRNLRLNTYMLHFSPVRCVHMLRAHCSLAQSDLEAVGAYSGGRNGYDDDYSVISSRSSRLSDESRVSRSSRLDLTIRPAAGGCHCAPLPASYASSDLYSLNGLSASRNTSSAFNGYQVEDRDYLEKGSRAASALTGGILPSLGGTSSRRGSGETSLTVDAETSLREIKEIHELKDQIQDVEIKYTQNLKEVKETLAEVEEKYRKAMVSNAQLDNEKNNLMYQVDTLKDSLMELEELLSESQRGYEEKVKELEREKHAHSVLQFQFTEIKETLKQSEELLNEIRQLNMKQEGFVREISDLQETLEWKDKKIGALERQKEYTDAIRVERDELREEVVKLKDTLKKHGIVVGPDLNANGDVGEAEVDGSDAVPSAASQAQPSPAEGNSMLGNPEETLEDELQPKQQRERFEGAKENHLGAEHAEIRLRKLVDEREKMIEQVRKLKAQLEQKAQRNGTENGSSPDGDVLENGSDPNIIELQRDSNRVISDLKFKLVKAEQEATALEQNVSRGATQPCPNTVTLSQRACFPCWFPGNQAGRSGDALQICCRECGEGGGRAEGRETKTAERVALGTGQSGRTGVKQQPPFKTAGEDEV</sequence>
<accession>Q4RK56</accession>
<protein>
    <submittedName>
        <fullName evidence="5">(spotted green pufferfish) hypothetical protein</fullName>
    </submittedName>
</protein>
<feature type="region of interest" description="Disordered" evidence="4">
    <location>
        <begin position="704"/>
        <end position="744"/>
    </location>
</feature>
<keyword evidence="2 3" id="KW-0175">Coiled coil</keyword>
<feature type="region of interest" description="Disordered" evidence="4">
    <location>
        <begin position="502"/>
        <end position="552"/>
    </location>
</feature>
<evidence type="ECO:0000313" key="5">
    <source>
        <dbReference type="EMBL" id="CAG11226.1"/>
    </source>
</evidence>
<evidence type="ECO:0000256" key="3">
    <source>
        <dbReference type="SAM" id="Coils"/>
    </source>
</evidence>
<organism evidence="5">
    <name type="scientific">Tetraodon nigroviridis</name>
    <name type="common">Spotted green pufferfish</name>
    <name type="synonym">Chelonodon nigroviridis</name>
    <dbReference type="NCBI Taxonomy" id="99883"/>
    <lineage>
        <taxon>Eukaryota</taxon>
        <taxon>Metazoa</taxon>
        <taxon>Chordata</taxon>
        <taxon>Craniata</taxon>
        <taxon>Vertebrata</taxon>
        <taxon>Euteleostomi</taxon>
        <taxon>Actinopterygii</taxon>
        <taxon>Neopterygii</taxon>
        <taxon>Teleostei</taxon>
        <taxon>Neoteleostei</taxon>
        <taxon>Acanthomorphata</taxon>
        <taxon>Eupercaria</taxon>
        <taxon>Tetraodontiformes</taxon>
        <taxon>Tetradontoidea</taxon>
        <taxon>Tetraodontidae</taxon>
        <taxon>Tetraodon</taxon>
    </lineage>
</organism>
<feature type="non-terminal residue" evidence="5">
    <location>
        <position position="1"/>
    </location>
</feature>
<dbReference type="PANTHER" id="PTHR19212">
    <property type="entry name" value="LEUCINE RICH REPEAT IN FLII INTERACTING PROTEIN"/>
    <property type="match status" value="1"/>
</dbReference>
<name>Q4RK56_TETNG</name>
<evidence type="ECO:0000256" key="1">
    <source>
        <dbReference type="ARBA" id="ARBA00008275"/>
    </source>
</evidence>
<evidence type="ECO:0000256" key="4">
    <source>
        <dbReference type="SAM" id="MobiDB-lite"/>
    </source>
</evidence>
<dbReference type="Pfam" id="PF09738">
    <property type="entry name" value="LRRFIP"/>
    <property type="match status" value="3"/>
</dbReference>
<dbReference type="KEGG" id="tng:GSTEN00033129G001"/>
<evidence type="ECO:0000256" key="2">
    <source>
        <dbReference type="ARBA" id="ARBA00023054"/>
    </source>
</evidence>